<reference evidence="1" key="1">
    <citation type="submission" date="2006-05" db="EMBL/GenBank/DDBJ databases">
        <title>Annotation of the draft genome assembly of Desulfuromonas acetoxidans DSM 684.</title>
        <authorList>
            <consortium name="US DOE Joint Genome Institute (JGI-ORNL)"/>
            <person name="Larimer F."/>
            <person name="Land M."/>
            <person name="Hauser L."/>
        </authorList>
    </citation>
    <scope>NUCLEOTIDE SEQUENCE [LARGE SCALE GENOMIC DNA]</scope>
    <source>
        <strain evidence="1">DSM 684</strain>
    </source>
</reference>
<dbReference type="EMBL" id="AAEW02000010">
    <property type="protein sequence ID" value="EAT15491.1"/>
    <property type="molecule type" value="Genomic_DNA"/>
</dbReference>
<gene>
    <name evidence="1" type="ORF">Dace_1353</name>
</gene>
<dbReference type="Proteomes" id="UP000005695">
    <property type="component" value="Unassembled WGS sequence"/>
</dbReference>
<reference evidence="1" key="2">
    <citation type="submission" date="2006-05" db="EMBL/GenBank/DDBJ databases">
        <title>Sequencing of the draft genome and assembly of Desulfuromonas acetoxidans DSM 684.</title>
        <authorList>
            <consortium name="US DOE Joint Genome Institute (JGI-PGF)"/>
            <person name="Copeland A."/>
            <person name="Lucas S."/>
            <person name="Lapidus A."/>
            <person name="Barry K."/>
            <person name="Detter J.C."/>
            <person name="Glavina del Rio T."/>
            <person name="Hammon N."/>
            <person name="Israni S."/>
            <person name="Dalin E."/>
            <person name="Tice H."/>
            <person name="Bruce D."/>
            <person name="Pitluck S."/>
            <person name="Richardson P."/>
        </authorList>
    </citation>
    <scope>NUCLEOTIDE SEQUENCE [LARGE SCALE GENOMIC DNA]</scope>
    <source>
        <strain evidence="1">DSM 684</strain>
    </source>
</reference>
<comment type="caution">
    <text evidence="1">The sequence shown here is derived from an EMBL/GenBank/DDBJ whole genome shotgun (WGS) entry which is preliminary data.</text>
</comment>
<name>Q1JZ03_DESA6</name>
<evidence type="ECO:0000313" key="2">
    <source>
        <dbReference type="Proteomes" id="UP000005695"/>
    </source>
</evidence>
<accession>Q1JZ03</accession>
<organism evidence="1 2">
    <name type="scientific">Desulfuromonas acetoxidans (strain DSM 684 / 11070)</name>
    <dbReference type="NCBI Taxonomy" id="281689"/>
    <lineage>
        <taxon>Bacteria</taxon>
        <taxon>Pseudomonadati</taxon>
        <taxon>Thermodesulfobacteriota</taxon>
        <taxon>Desulfuromonadia</taxon>
        <taxon>Desulfuromonadales</taxon>
        <taxon>Desulfuromonadaceae</taxon>
        <taxon>Desulfuromonas</taxon>
    </lineage>
</organism>
<keyword evidence="2" id="KW-1185">Reference proteome</keyword>
<dbReference type="OrthoDB" id="3528482at2"/>
<dbReference type="AlphaFoldDB" id="Q1JZ03"/>
<sequence>MSSVSASSLSFTRLSVADLTPLNDFDSIIKFDDALSNIQLPAERTSEEIAAQIARQNEMKLFAVFQSNGKIVGNVLENGWSRMESNADGRGTGSIWDDISQFGLTGRDAAEYLTQRLADQLRERYPDLEVLSFDAAQAPTSGDYQHQLAAGKTFSAQIPTVDVAHHQAQTSYDLFSALFLQDDA</sequence>
<dbReference type="RefSeq" id="WP_006000827.1">
    <property type="nucleotide sequence ID" value="NZ_AAEW02000010.1"/>
</dbReference>
<protein>
    <submittedName>
        <fullName evidence="1">Uncharacterized protein</fullName>
    </submittedName>
</protein>
<evidence type="ECO:0000313" key="1">
    <source>
        <dbReference type="EMBL" id="EAT15491.1"/>
    </source>
</evidence>
<proteinExistence type="predicted"/>